<dbReference type="InterPro" id="IPR047173">
    <property type="entry name" value="STRAD_A/B-like"/>
</dbReference>
<dbReference type="AlphaFoldDB" id="A0A1I7TM33"/>
<proteinExistence type="inferred from homology"/>
<dbReference type="eggNOG" id="KOG0582">
    <property type="taxonomic scope" value="Eukaryota"/>
</dbReference>
<protein>
    <submittedName>
        <fullName evidence="4">Protein kinase domain-containing protein</fullName>
    </submittedName>
</protein>
<comment type="similarity">
    <text evidence="1">Belongs to the protein kinase superfamily. STE Ser/Thr protein kinase family. STE20 subfamily.</text>
</comment>
<keyword evidence="3" id="KW-1185">Reference proteome</keyword>
<evidence type="ECO:0000313" key="3">
    <source>
        <dbReference type="Proteomes" id="UP000095282"/>
    </source>
</evidence>
<evidence type="ECO:0000313" key="4">
    <source>
        <dbReference type="WBParaSite" id="Csp11.Scaffold628.g7266.t1"/>
    </source>
</evidence>
<dbReference type="Pfam" id="PF00069">
    <property type="entry name" value="Pkinase"/>
    <property type="match status" value="1"/>
</dbReference>
<dbReference type="GO" id="GO:0006611">
    <property type="term" value="P:protein export from nucleus"/>
    <property type="evidence" value="ECO:0007669"/>
    <property type="project" value="TreeGrafter"/>
</dbReference>
<dbReference type="GO" id="GO:1902554">
    <property type="term" value="C:serine/threonine protein kinase complex"/>
    <property type="evidence" value="ECO:0007669"/>
    <property type="project" value="TreeGrafter"/>
</dbReference>
<dbReference type="InterPro" id="IPR000719">
    <property type="entry name" value="Prot_kinase_dom"/>
</dbReference>
<evidence type="ECO:0000259" key="2">
    <source>
        <dbReference type="PROSITE" id="PS50011"/>
    </source>
</evidence>
<feature type="domain" description="Protein kinase" evidence="2">
    <location>
        <begin position="46"/>
        <end position="329"/>
    </location>
</feature>
<dbReference type="GO" id="GO:0043539">
    <property type="term" value="F:protein serine/threonine kinase activator activity"/>
    <property type="evidence" value="ECO:0007669"/>
    <property type="project" value="InterPro"/>
</dbReference>
<dbReference type="Proteomes" id="UP000095282">
    <property type="component" value="Unplaced"/>
</dbReference>
<reference evidence="4" key="1">
    <citation type="submission" date="2016-11" db="UniProtKB">
        <authorList>
            <consortium name="WormBaseParasite"/>
        </authorList>
    </citation>
    <scope>IDENTIFICATION</scope>
</reference>
<dbReference type="WBParaSite" id="Csp11.Scaffold628.g7266.t1">
    <property type="protein sequence ID" value="Csp11.Scaffold628.g7266.t1"/>
    <property type="gene ID" value="Csp11.Scaffold628.g7266"/>
</dbReference>
<dbReference type="SUPFAM" id="SSF56112">
    <property type="entry name" value="Protein kinase-like (PK-like)"/>
    <property type="match status" value="1"/>
</dbReference>
<name>A0A1I7TM33_9PELO</name>
<dbReference type="PROSITE" id="PS50011">
    <property type="entry name" value="PROTEIN_KINASE_DOM"/>
    <property type="match status" value="1"/>
</dbReference>
<dbReference type="STRING" id="1561998.A0A1I7TM33"/>
<dbReference type="PANTHER" id="PTHR48014">
    <property type="entry name" value="SERINE/THREONINE-PROTEIN KINASE FRAY2"/>
    <property type="match status" value="1"/>
</dbReference>
<sequence length="382" mass="43803">MADSTILENPPSSLAPHVPFAQMIGPRLKPEVLAESKVPDLREAGYDCIRYMGTCTGGHIYLGREQKMGKSFVAIKKYSIDDIDDYAAIAKDTANLRLLKHDNILHLIQSFVFERSIYQITPAMNLGSLYDVVVNYKTFGIGEKATAAIVHQVLDALIYLHQRRYIHRDVKSKHILIDSTGHVKLTGFRFMIELNQHLECVFQYDDNLQNQIYYLAPEVIQQNMKGYTAKSDMYMLGITVCEAINGVMPFSELDPLEMMYRKLNGQAPRPVDRRSLEDDQQMGIDISQRPQEHLNREFSVELHEFVSNCLAFAPNQRLSAAEMKKCSWLRSDEFKNLIPSDVSRELQLEYSHFDLSLWPQEPLLSPEPEQKYPIAFDYTAIS</sequence>
<evidence type="ECO:0000256" key="1">
    <source>
        <dbReference type="ARBA" id="ARBA00008874"/>
    </source>
</evidence>
<organism evidence="3 4">
    <name type="scientific">Caenorhabditis tropicalis</name>
    <dbReference type="NCBI Taxonomy" id="1561998"/>
    <lineage>
        <taxon>Eukaryota</taxon>
        <taxon>Metazoa</taxon>
        <taxon>Ecdysozoa</taxon>
        <taxon>Nematoda</taxon>
        <taxon>Chromadorea</taxon>
        <taxon>Rhabditida</taxon>
        <taxon>Rhabditina</taxon>
        <taxon>Rhabditomorpha</taxon>
        <taxon>Rhabditoidea</taxon>
        <taxon>Rhabditidae</taxon>
        <taxon>Peloderinae</taxon>
        <taxon>Caenorhabditis</taxon>
    </lineage>
</organism>
<dbReference type="Gene3D" id="1.10.510.10">
    <property type="entry name" value="Transferase(Phosphotransferase) domain 1"/>
    <property type="match status" value="1"/>
</dbReference>
<dbReference type="InterPro" id="IPR011009">
    <property type="entry name" value="Kinase-like_dom_sf"/>
</dbReference>
<dbReference type="GO" id="GO:0004672">
    <property type="term" value="F:protein kinase activity"/>
    <property type="evidence" value="ECO:0007669"/>
    <property type="project" value="InterPro"/>
</dbReference>
<accession>A0A1I7TM33</accession>
<dbReference type="GO" id="GO:0005524">
    <property type="term" value="F:ATP binding"/>
    <property type="evidence" value="ECO:0007669"/>
    <property type="project" value="InterPro"/>
</dbReference>
<dbReference type="PANTHER" id="PTHR48014:SF21">
    <property type="entry name" value="SERINE_THREONINE-PROTEIN KINASE FRAY2"/>
    <property type="match status" value="1"/>
</dbReference>